<protein>
    <submittedName>
        <fullName evidence="2">Fasciclin domain-containing protein</fullName>
    </submittedName>
</protein>
<evidence type="ECO:0000313" key="2">
    <source>
        <dbReference type="EMBL" id="MDO9711914.1"/>
    </source>
</evidence>
<dbReference type="Gene3D" id="2.30.180.10">
    <property type="entry name" value="FAS1 domain"/>
    <property type="match status" value="1"/>
</dbReference>
<accession>A0ABT9E707</accession>
<name>A0ABT9E707_9PROT</name>
<evidence type="ECO:0000259" key="1">
    <source>
        <dbReference type="PROSITE" id="PS50213"/>
    </source>
</evidence>
<sequence>MRRIEPARVRRADIPCSSGAVQVVDRVLMP</sequence>
<organism evidence="2 3">
    <name type="scientific">Paracraurococcus lichenis</name>
    <dbReference type="NCBI Taxonomy" id="3064888"/>
    <lineage>
        <taxon>Bacteria</taxon>
        <taxon>Pseudomonadati</taxon>
        <taxon>Pseudomonadota</taxon>
        <taxon>Alphaproteobacteria</taxon>
        <taxon>Acetobacterales</taxon>
        <taxon>Roseomonadaceae</taxon>
        <taxon>Paracraurococcus</taxon>
    </lineage>
</organism>
<proteinExistence type="predicted"/>
<dbReference type="InterPro" id="IPR036378">
    <property type="entry name" value="FAS1_dom_sf"/>
</dbReference>
<dbReference type="SUPFAM" id="SSF82153">
    <property type="entry name" value="FAS1 domain"/>
    <property type="match status" value="1"/>
</dbReference>
<dbReference type="Proteomes" id="UP001243009">
    <property type="component" value="Unassembled WGS sequence"/>
</dbReference>
<reference evidence="2 3" key="1">
    <citation type="submission" date="2023-08" db="EMBL/GenBank/DDBJ databases">
        <title>The draft genome sequence of Paracraurococcus sp. LOR1-02.</title>
        <authorList>
            <person name="Kingkaew E."/>
            <person name="Tanasupawat S."/>
        </authorList>
    </citation>
    <scope>NUCLEOTIDE SEQUENCE [LARGE SCALE GENOMIC DNA]</scope>
    <source>
        <strain evidence="2 3">LOR1-02</strain>
    </source>
</reference>
<gene>
    <name evidence="2" type="ORF">Q7A36_26465</name>
</gene>
<comment type="caution">
    <text evidence="2">The sequence shown here is derived from an EMBL/GenBank/DDBJ whole genome shotgun (WGS) entry which is preliminary data.</text>
</comment>
<dbReference type="EMBL" id="JAUTWS010000037">
    <property type="protein sequence ID" value="MDO9711914.1"/>
    <property type="molecule type" value="Genomic_DNA"/>
</dbReference>
<keyword evidence="3" id="KW-1185">Reference proteome</keyword>
<evidence type="ECO:0000313" key="3">
    <source>
        <dbReference type="Proteomes" id="UP001243009"/>
    </source>
</evidence>
<dbReference type="PROSITE" id="PS50213">
    <property type="entry name" value="FAS1"/>
    <property type="match status" value="1"/>
</dbReference>
<feature type="domain" description="FAS1" evidence="1">
    <location>
        <begin position="1"/>
        <end position="28"/>
    </location>
</feature>
<dbReference type="InterPro" id="IPR000782">
    <property type="entry name" value="FAS1_domain"/>
</dbReference>
<dbReference type="Pfam" id="PF02469">
    <property type="entry name" value="Fasciclin"/>
    <property type="match status" value="1"/>
</dbReference>